<evidence type="ECO:0000256" key="1">
    <source>
        <dbReference type="SAM" id="MobiDB-lite"/>
    </source>
</evidence>
<feature type="compositionally biased region" description="Polar residues" evidence="1">
    <location>
        <begin position="262"/>
        <end position="274"/>
    </location>
</feature>
<feature type="compositionally biased region" description="Basic and acidic residues" evidence="1">
    <location>
        <begin position="241"/>
        <end position="259"/>
    </location>
</feature>
<organism evidence="3 4">
    <name type="scientific">Kiloniella litopenaei</name>
    <dbReference type="NCBI Taxonomy" id="1549748"/>
    <lineage>
        <taxon>Bacteria</taxon>
        <taxon>Pseudomonadati</taxon>
        <taxon>Pseudomonadota</taxon>
        <taxon>Alphaproteobacteria</taxon>
        <taxon>Rhodospirillales</taxon>
        <taxon>Kiloniellaceae</taxon>
        <taxon>Kiloniella</taxon>
    </lineage>
</organism>
<feature type="signal peptide" evidence="2">
    <location>
        <begin position="1"/>
        <end position="25"/>
    </location>
</feature>
<dbReference type="RefSeq" id="WP_046510106.1">
    <property type="nucleotide sequence ID" value="NZ_LANI01000037.1"/>
</dbReference>
<comment type="caution">
    <text evidence="3">The sequence shown here is derived from an EMBL/GenBank/DDBJ whole genome shotgun (WGS) entry which is preliminary data.</text>
</comment>
<accession>A0A0M2R6S7</accession>
<sequence length="274" mass="31133">MKRKYSRILKVALLTTTLYGSGVHAQGIPVIDNSNLVKAIEDAIIQNKDLVEQVKQYAELVKTYNQLVQNARAHGDIAKLINLYGIGSDLINGPAAKSIFSELYGLDPNSPLYEQQARDILEKKFELPKSSQVSKVELGKYLSAEDTQAVVDRWAATNRDSAEAIKNTGVLANEELITVRLNDNRQKIHDAMPTGPDNLNASVQHGLIQTEHEMLQRDQQIRLDKLQTEMKLREEIRRLQEEKKRQERFKNRLKRDADMRAQTFTDQKLPSSAQ</sequence>
<keyword evidence="2" id="KW-0732">Signal</keyword>
<protein>
    <submittedName>
        <fullName evidence="3">Uncharacterized protein</fullName>
    </submittedName>
</protein>
<keyword evidence="4" id="KW-1185">Reference proteome</keyword>
<evidence type="ECO:0000313" key="4">
    <source>
        <dbReference type="Proteomes" id="UP000034491"/>
    </source>
</evidence>
<proteinExistence type="predicted"/>
<gene>
    <name evidence="3" type="ORF">WH95_19585</name>
</gene>
<reference evidence="3 4" key="1">
    <citation type="submission" date="2015-03" db="EMBL/GenBank/DDBJ databases">
        <title>Genome sequence of Kiloniella sp. P1-1, isolated from the gut microflora of Pacific white shrimp, Penaeus vannamei.</title>
        <authorList>
            <person name="Shao Z."/>
            <person name="Wang L."/>
            <person name="Li X."/>
        </authorList>
    </citation>
    <scope>NUCLEOTIDE SEQUENCE [LARGE SCALE GENOMIC DNA]</scope>
    <source>
        <strain evidence="3 4">P1-1</strain>
    </source>
</reference>
<dbReference type="Proteomes" id="UP000034491">
    <property type="component" value="Unassembled WGS sequence"/>
</dbReference>
<feature type="region of interest" description="Disordered" evidence="1">
    <location>
        <begin position="241"/>
        <end position="274"/>
    </location>
</feature>
<evidence type="ECO:0000313" key="3">
    <source>
        <dbReference type="EMBL" id="KKJ75223.1"/>
    </source>
</evidence>
<feature type="chain" id="PRO_5005640553" evidence="2">
    <location>
        <begin position="26"/>
        <end position="274"/>
    </location>
</feature>
<evidence type="ECO:0000256" key="2">
    <source>
        <dbReference type="SAM" id="SignalP"/>
    </source>
</evidence>
<dbReference type="AlphaFoldDB" id="A0A0M2R6S7"/>
<dbReference type="STRING" id="1549748.WH95_19585"/>
<dbReference type="EMBL" id="LANI01000037">
    <property type="protein sequence ID" value="KKJ75223.1"/>
    <property type="molecule type" value="Genomic_DNA"/>
</dbReference>
<name>A0A0M2R6S7_9PROT</name>
<dbReference type="OrthoDB" id="8100773at2"/>